<sequence>MDLSAENVEERKDMIILETLSQPGEITSVAVGHFLNRKQFTLILAKQTFLSLFNYDAESGTFNLFDHIPIFKQIFSIHAAPQQHLLDCILIISLNGEGVFFQWHENEFFPLAAGQYLDYALSIMENPLRRRYRVDPTFLQYIQMIPIDSCQSTQLSKPIQISRSKPVNENENEITDSDSQSSDIIDADPLLSQRILARSFCFIDESVCVGLFYDGPGADLMYGISENMDDTLEDIPQMCGWGEGYEATLDNGLEQIWRAKQKINKNKTKTENEKEKEKVVIAQTNIFIFSEEGNSETFDDKSIILDNILRVRHVVINVYAIVDTAQGVSLLSFNLDFAKQTMKLGPFVMIGIPSSSSRIIVISNEQNQDSNQLANEIAHQTLKGAEQVEVEQFDNMKDYDLLVALKGQQTDIDTQEQETITIVKKLQKLIHYKRSKSEMLSIQINQNHSTHSSFIPYILASSKAIILQQSISKAYIFPFPNALPIPPFVFCHGLVKPIKHTTAVVTTTSGFPILMYLETGIIKEVDDDDDFCLPNGNIQNVITIPPKWRNLHKIQEDRMAFGVAHGITGRGELQLVSIGHRLVEIIHDDCNCNENTKLFSSQFYAGKGNREFLIVQSENKTNYLSKQSKQLVNVFTNATQYQSTPNNPYYSSNPEFPIVTVEQTMNDNSNFNLTKNSIQKSYSTTLYQFGDKRIAQLDPQIFGIEQNKKIIAFHELQGAVAIISENDISIICTLNYKGEFKQVDDEEGLYQNSIKAGTLVLNIDKENTTSSQTSSSVISSSTSPSPSSSYSNSNSQNIRMEQNSTNQKNGSLNYTTNLPRFPIKQSSRTIIIKASSMKSKAIPGTKWKIPSWFTKEECQLVSEGKIKVEDIAKQVSQMPSRQVTIDQVAVSDNIVVVSHKSVVYVLLWHPALPILLTQKKQSLLMNNALRFSLLAYQDSIQYGSIKAEHNNNVKDRLYFHEQQELNLSIHLQVVCTLKLTSDITALSAATICGNQYFVICTKDPSRARIFRLSIIEEDIEFQKQNKKIWESVKRLGPEEDIMPNEALFGMRKSNFIRKDQKYKAHEGALLLVGGQFGIVESVVIPIAALMLEVPPHRYQSALDALKIGMQPREQKLQNSIHELFTFPPEPQIMDLGRSPVLISEDNRRVIIKGERTYAVRFDPYLGQTVWLSLFINGGIRNIVPVGLSLNDKAIKHSKKHIFFI</sequence>
<reference evidence="2 3" key="1">
    <citation type="submission" date="2019-03" db="EMBL/GenBank/DDBJ databases">
        <title>Single cell metagenomics reveals metabolic interactions within the superorganism composed of flagellate Streblomastix strix and complex community of Bacteroidetes bacteria on its surface.</title>
        <authorList>
            <person name="Treitli S.C."/>
            <person name="Kolisko M."/>
            <person name="Husnik F."/>
            <person name="Keeling P."/>
            <person name="Hampl V."/>
        </authorList>
    </citation>
    <scope>NUCLEOTIDE SEQUENCE [LARGE SCALE GENOMIC DNA]</scope>
    <source>
        <strain evidence="2">ST1C</strain>
    </source>
</reference>
<dbReference type="AlphaFoldDB" id="A0A5J4X0L8"/>
<dbReference type="EMBL" id="SNRW01000500">
    <property type="protein sequence ID" value="KAA6400784.1"/>
    <property type="molecule type" value="Genomic_DNA"/>
</dbReference>
<evidence type="ECO:0000313" key="3">
    <source>
        <dbReference type="Proteomes" id="UP000324800"/>
    </source>
</evidence>
<feature type="region of interest" description="Disordered" evidence="1">
    <location>
        <begin position="770"/>
        <end position="797"/>
    </location>
</feature>
<accession>A0A5J4X0L8</accession>
<protein>
    <submittedName>
        <fullName evidence="2">Uncharacterized protein</fullName>
    </submittedName>
</protein>
<name>A0A5J4X0L8_9EUKA</name>
<gene>
    <name evidence="2" type="ORF">EZS28_003688</name>
</gene>
<organism evidence="2 3">
    <name type="scientific">Streblomastix strix</name>
    <dbReference type="NCBI Taxonomy" id="222440"/>
    <lineage>
        <taxon>Eukaryota</taxon>
        <taxon>Metamonada</taxon>
        <taxon>Preaxostyla</taxon>
        <taxon>Oxymonadida</taxon>
        <taxon>Streblomastigidae</taxon>
        <taxon>Streblomastix</taxon>
    </lineage>
</organism>
<evidence type="ECO:0000313" key="2">
    <source>
        <dbReference type="EMBL" id="KAA6400784.1"/>
    </source>
</evidence>
<comment type="caution">
    <text evidence="2">The sequence shown here is derived from an EMBL/GenBank/DDBJ whole genome shotgun (WGS) entry which is preliminary data.</text>
</comment>
<dbReference type="Proteomes" id="UP000324800">
    <property type="component" value="Unassembled WGS sequence"/>
</dbReference>
<proteinExistence type="predicted"/>
<evidence type="ECO:0000256" key="1">
    <source>
        <dbReference type="SAM" id="MobiDB-lite"/>
    </source>
</evidence>